<dbReference type="PANTHER" id="PTHR46757">
    <property type="entry name" value="SORTING NEXIN-RELATED"/>
    <property type="match status" value="1"/>
</dbReference>
<gene>
    <name evidence="3" type="ORF">DTER00134_LOCUS13664</name>
</gene>
<dbReference type="Gene3D" id="3.30.1520.10">
    <property type="entry name" value="Phox-like domain"/>
    <property type="match status" value="1"/>
</dbReference>
<name>A0A7S3R0M1_DUNTE</name>
<dbReference type="InterPro" id="IPR027267">
    <property type="entry name" value="AH/BAR_dom_sf"/>
</dbReference>
<dbReference type="Pfam" id="PF00787">
    <property type="entry name" value="PX"/>
    <property type="match status" value="1"/>
</dbReference>
<dbReference type="Gene3D" id="1.20.1270.60">
    <property type="entry name" value="Arfaptin homology (AH) domain/BAR domain"/>
    <property type="match status" value="1"/>
</dbReference>
<feature type="compositionally biased region" description="Low complexity" evidence="1">
    <location>
        <begin position="82"/>
        <end position="102"/>
    </location>
</feature>
<protein>
    <recommendedName>
        <fullName evidence="2">PX domain-containing protein</fullName>
    </recommendedName>
</protein>
<evidence type="ECO:0000259" key="2">
    <source>
        <dbReference type="PROSITE" id="PS50195"/>
    </source>
</evidence>
<reference evidence="3" key="1">
    <citation type="submission" date="2021-01" db="EMBL/GenBank/DDBJ databases">
        <authorList>
            <person name="Corre E."/>
            <person name="Pelletier E."/>
            <person name="Niang G."/>
            <person name="Scheremetjew M."/>
            <person name="Finn R."/>
            <person name="Kale V."/>
            <person name="Holt S."/>
            <person name="Cochrane G."/>
            <person name="Meng A."/>
            <person name="Brown T."/>
            <person name="Cohen L."/>
        </authorList>
    </citation>
    <scope>NUCLEOTIDE SEQUENCE</scope>
    <source>
        <strain evidence="3">CCMP1320</strain>
    </source>
</reference>
<evidence type="ECO:0000313" key="3">
    <source>
        <dbReference type="EMBL" id="CAE0498591.1"/>
    </source>
</evidence>
<feature type="domain" description="PX" evidence="2">
    <location>
        <begin position="204"/>
        <end position="326"/>
    </location>
</feature>
<dbReference type="PANTHER" id="PTHR46757:SF2">
    <property type="entry name" value="OS05G0346100 PROTEIN"/>
    <property type="match status" value="1"/>
</dbReference>
<dbReference type="PROSITE" id="PS50195">
    <property type="entry name" value="PX"/>
    <property type="match status" value="1"/>
</dbReference>
<organism evidence="3">
    <name type="scientific">Dunaliella tertiolecta</name>
    <name type="common">Green alga</name>
    <dbReference type="NCBI Taxonomy" id="3047"/>
    <lineage>
        <taxon>Eukaryota</taxon>
        <taxon>Viridiplantae</taxon>
        <taxon>Chlorophyta</taxon>
        <taxon>core chlorophytes</taxon>
        <taxon>Chlorophyceae</taxon>
        <taxon>CS clade</taxon>
        <taxon>Chlamydomonadales</taxon>
        <taxon>Dunaliellaceae</taxon>
        <taxon>Dunaliella</taxon>
    </lineage>
</organism>
<feature type="region of interest" description="Disordered" evidence="1">
    <location>
        <begin position="127"/>
        <end position="149"/>
    </location>
</feature>
<proteinExistence type="predicted"/>
<dbReference type="InterPro" id="IPR036871">
    <property type="entry name" value="PX_dom_sf"/>
</dbReference>
<dbReference type="AlphaFoldDB" id="A0A7S3R0M1"/>
<evidence type="ECO:0000256" key="1">
    <source>
        <dbReference type="SAM" id="MobiDB-lite"/>
    </source>
</evidence>
<dbReference type="SMART" id="SM00312">
    <property type="entry name" value="PX"/>
    <property type="match status" value="1"/>
</dbReference>
<feature type="region of interest" description="Disordered" evidence="1">
    <location>
        <begin position="1"/>
        <end position="110"/>
    </location>
</feature>
<dbReference type="InterPro" id="IPR044279">
    <property type="entry name" value="SNX2A/B"/>
</dbReference>
<dbReference type="GO" id="GO:0005768">
    <property type="term" value="C:endosome"/>
    <property type="evidence" value="ECO:0007669"/>
    <property type="project" value="UniProtKB-ARBA"/>
</dbReference>
<dbReference type="GO" id="GO:0035091">
    <property type="term" value="F:phosphatidylinositol binding"/>
    <property type="evidence" value="ECO:0007669"/>
    <property type="project" value="InterPro"/>
</dbReference>
<dbReference type="SUPFAM" id="SSF64268">
    <property type="entry name" value="PX domain"/>
    <property type="match status" value="1"/>
</dbReference>
<accession>A0A7S3R0M1</accession>
<sequence>MDFGPLGNQEDELDDMDLTAHLEQAMHSYKPGRDSNDGTQSFYLGDLGGASQYQQPPYAGGAPDHQPSQHLDGEGPQGVHPQDQQRSATQQQQQQQQQQLQQPPDFTYNQLVLPPSYEESVMYEPAPVHHEHQQQQQQQQLPGTNLATPPPYHLPQPNYTAAAATIPTAVPTQQPSPSDALLPPPSMATFLSHCAHVHAPLVISVSEPVKREQAGMFGFKGGYVSYLVTTRALADTPGFTSGSQSAVRRRFNDFVALASALKVRLRGYFLPPRPHKSAVEGQLMADSFIEERRSGLERYLQRLAMHEAAVKSEEFQLFLKAEGDLEANPAWTALRPIPSAGIVDGTAKLSKQLLGWERSVIDPVQATQPTKRSSDILRAMREASQAMHQQQAGVGGLPEGEAELRRAREKLEVSRDALMHASRAAEKLVQRMDRCGAVYGDLGLALFKMSKAEEVEGLHLAHFTGTVKQSHTLSKGCRQAGTSSVRVSRIVHKAVSKAACELGVLHEQLANMPPAIKGLTTREEQLLTATTLQADMDSRNNSIREIEASNAKVLGGAVDQKQARRLEELRNDVSKLEYSLAAASAEYERIAAVNQQELVRLQAEQKEDMLRMAHAFTTTQVMRAERDAEVWLSLAGELGATPEALGSIRETILASHALQQPQQS</sequence>
<dbReference type="EMBL" id="HBIP01022814">
    <property type="protein sequence ID" value="CAE0498591.1"/>
    <property type="molecule type" value="Transcribed_RNA"/>
</dbReference>
<dbReference type="InterPro" id="IPR001683">
    <property type="entry name" value="PX_dom"/>
</dbReference>